<comment type="pathway">
    <text evidence="1">Lipid metabolism.</text>
</comment>
<proteinExistence type="predicted"/>
<dbReference type="SMART" id="SM00563">
    <property type="entry name" value="PlsC"/>
    <property type="match status" value="1"/>
</dbReference>
<dbReference type="InterPro" id="IPR002123">
    <property type="entry name" value="Plipid/glycerol_acylTrfase"/>
</dbReference>
<keyword evidence="6" id="KW-1185">Reference proteome</keyword>
<feature type="domain" description="Phospholipid/glycerol acyltransferase" evidence="4">
    <location>
        <begin position="67"/>
        <end position="180"/>
    </location>
</feature>
<evidence type="ECO:0000256" key="1">
    <source>
        <dbReference type="ARBA" id="ARBA00005189"/>
    </source>
</evidence>
<evidence type="ECO:0000259" key="4">
    <source>
        <dbReference type="SMART" id="SM00563"/>
    </source>
</evidence>
<comment type="caution">
    <text evidence="5">The sequence shown here is derived from an EMBL/GenBank/DDBJ whole genome shotgun (WGS) entry which is preliminary data.</text>
</comment>
<dbReference type="EC" id="2.3.1.-" evidence="5"/>
<dbReference type="Pfam" id="PF01553">
    <property type="entry name" value="Acyltransferase"/>
    <property type="match status" value="1"/>
</dbReference>
<dbReference type="SUPFAM" id="SSF69593">
    <property type="entry name" value="Glycerol-3-phosphate (1)-acyltransferase"/>
    <property type="match status" value="1"/>
</dbReference>
<keyword evidence="3 5" id="KW-0012">Acyltransferase</keyword>
<sequence>MNTFILTILLLAVVMTIAGLNRRCREAQRAEWGVAWLNWLDGFNRLFCHVYHRLPETELRLPQTDGAIVVSNHISGLDPLLMLASSNRPLRFLIAREQYERFGLQWLFRAVGCIPVDRENSPEKAMRQAIKALRDGEIVALFPHGKIHLDSDPPRKIKAGAARLAALTGLPLVPLRITGVSGQGGVMMPVFMRGHAQIHPLPVIEATGQSPDSLNQAIQCALDQIPQC</sequence>
<evidence type="ECO:0000256" key="2">
    <source>
        <dbReference type="ARBA" id="ARBA00022679"/>
    </source>
</evidence>
<dbReference type="Proteomes" id="UP000094769">
    <property type="component" value="Unassembled WGS sequence"/>
</dbReference>
<protein>
    <submittedName>
        <fullName evidence="5">1-acyl-sn-glycerol-3-phosphate acyltransferase</fullName>
        <ecNumber evidence="5">2.3.1.-</ecNumber>
    </submittedName>
</protein>
<dbReference type="GO" id="GO:0006654">
    <property type="term" value="P:phosphatidic acid biosynthetic process"/>
    <property type="evidence" value="ECO:0007669"/>
    <property type="project" value="TreeGrafter"/>
</dbReference>
<name>A0A7Z0VMX4_9GAMM</name>
<dbReference type="GO" id="GO:0003841">
    <property type="term" value="F:1-acylglycerol-3-phosphate O-acyltransferase activity"/>
    <property type="evidence" value="ECO:0007669"/>
    <property type="project" value="TreeGrafter"/>
</dbReference>
<dbReference type="PANTHER" id="PTHR10434:SF11">
    <property type="entry name" value="1-ACYL-SN-GLYCEROL-3-PHOSPHATE ACYLTRANSFERASE"/>
    <property type="match status" value="1"/>
</dbReference>
<dbReference type="AlphaFoldDB" id="A0A7Z0VMX4"/>
<evidence type="ECO:0000313" key="5">
    <source>
        <dbReference type="EMBL" id="ODJ88388.1"/>
    </source>
</evidence>
<keyword evidence="2 5" id="KW-0808">Transferase</keyword>
<dbReference type="PANTHER" id="PTHR10434">
    <property type="entry name" value="1-ACYL-SN-GLYCEROL-3-PHOSPHATE ACYLTRANSFERASE"/>
    <property type="match status" value="1"/>
</dbReference>
<dbReference type="RefSeq" id="WP_235615149.1">
    <property type="nucleotide sequence ID" value="NZ_MARB01000006.1"/>
</dbReference>
<reference evidence="5 6" key="1">
    <citation type="submission" date="2016-06" db="EMBL/GenBank/DDBJ databases">
        <title>Genome sequence of endosymbiont of Candidatus Endolucinida thiodiazotropha.</title>
        <authorList>
            <person name="Poehlein A."/>
            <person name="Koenig S."/>
            <person name="Heiden S.E."/>
            <person name="Thuermer A."/>
            <person name="Voget S."/>
            <person name="Daniel R."/>
            <person name="Markert S."/>
            <person name="Gros O."/>
            <person name="Schweder T."/>
        </authorList>
    </citation>
    <scope>NUCLEOTIDE SEQUENCE [LARGE SCALE GENOMIC DNA]</scope>
    <source>
        <strain evidence="5 6">COS</strain>
    </source>
</reference>
<evidence type="ECO:0000313" key="6">
    <source>
        <dbReference type="Proteomes" id="UP000094769"/>
    </source>
</evidence>
<gene>
    <name evidence="5" type="primary">plsC_2</name>
    <name evidence="5" type="ORF">CODIS_13940</name>
</gene>
<dbReference type="EMBL" id="MARB01000006">
    <property type="protein sequence ID" value="ODJ88388.1"/>
    <property type="molecule type" value="Genomic_DNA"/>
</dbReference>
<accession>A0A7Z0VMX4</accession>
<organism evidence="5 6">
    <name type="scientific">Candidatus Thiodiazotropha endolucinida</name>
    <dbReference type="NCBI Taxonomy" id="1655433"/>
    <lineage>
        <taxon>Bacteria</taxon>
        <taxon>Pseudomonadati</taxon>
        <taxon>Pseudomonadota</taxon>
        <taxon>Gammaproteobacteria</taxon>
        <taxon>Chromatiales</taxon>
        <taxon>Sedimenticolaceae</taxon>
        <taxon>Candidatus Thiodiazotropha</taxon>
    </lineage>
</organism>
<dbReference type="CDD" id="cd07989">
    <property type="entry name" value="LPLAT_AGPAT-like"/>
    <property type="match status" value="1"/>
</dbReference>
<evidence type="ECO:0000256" key="3">
    <source>
        <dbReference type="ARBA" id="ARBA00023315"/>
    </source>
</evidence>